<dbReference type="Gene3D" id="2.40.50.140">
    <property type="entry name" value="Nucleic acid-binding proteins"/>
    <property type="match status" value="1"/>
</dbReference>
<evidence type="ECO:0000313" key="3">
    <source>
        <dbReference type="EMBL" id="AXG06233.1"/>
    </source>
</evidence>
<accession>A0A345E211</accession>
<gene>
    <name evidence="4" type="ORF">DU484_06860</name>
    <name evidence="3" type="ORF">DU500_07130</name>
</gene>
<reference evidence="3 6" key="2">
    <citation type="submission" date="2018-07" db="EMBL/GenBank/DDBJ databases">
        <title>Genome sequences of Haloplanus sp. CBA1113.</title>
        <authorList>
            <person name="Kim Y.B."/>
            <person name="Roh S.W."/>
        </authorList>
    </citation>
    <scope>NUCLEOTIDE SEQUENCE [LARGE SCALE GENOMIC DNA]</scope>
    <source>
        <strain evidence="3 6">CBA1113</strain>
    </source>
</reference>
<dbReference type="Proteomes" id="UP000253273">
    <property type="component" value="Chromosome"/>
</dbReference>
<dbReference type="InterPro" id="IPR052165">
    <property type="entry name" value="Membrane_assoc_protease"/>
</dbReference>
<keyword evidence="2" id="KW-1133">Transmembrane helix</keyword>
<feature type="transmembrane region" description="Helical" evidence="2">
    <location>
        <begin position="66"/>
        <end position="83"/>
    </location>
</feature>
<protein>
    <submittedName>
        <fullName evidence="3">NfeD family protein</fullName>
    </submittedName>
</protein>
<dbReference type="RefSeq" id="WP_114585375.1">
    <property type="nucleotide sequence ID" value="NZ_CP031148.1"/>
</dbReference>
<dbReference type="AlphaFoldDB" id="A0A345E211"/>
<evidence type="ECO:0000313" key="6">
    <source>
        <dbReference type="Proteomes" id="UP000253273"/>
    </source>
</evidence>
<evidence type="ECO:0000313" key="5">
    <source>
        <dbReference type="Proteomes" id="UP000252985"/>
    </source>
</evidence>
<feature type="compositionally biased region" description="Acidic residues" evidence="1">
    <location>
        <begin position="183"/>
        <end position="205"/>
    </location>
</feature>
<keyword evidence="2" id="KW-0472">Membrane</keyword>
<name>A0A345E211_9EURY</name>
<dbReference type="GO" id="GO:0005886">
    <property type="term" value="C:plasma membrane"/>
    <property type="evidence" value="ECO:0007669"/>
    <property type="project" value="TreeGrafter"/>
</dbReference>
<dbReference type="PANTHER" id="PTHR33507:SF3">
    <property type="entry name" value="INNER MEMBRANE PROTEIN YBBJ"/>
    <property type="match status" value="1"/>
</dbReference>
<feature type="transmembrane region" description="Helical" evidence="2">
    <location>
        <begin position="20"/>
        <end position="37"/>
    </location>
</feature>
<reference evidence="4 5" key="1">
    <citation type="submission" date="2018-07" db="EMBL/GenBank/DDBJ databases">
        <title>Genome sequences of Haloplanus sp. CBA1112.</title>
        <authorList>
            <person name="Kim Y.B."/>
            <person name="Roh S.W."/>
        </authorList>
    </citation>
    <scope>NUCLEOTIDE SEQUENCE [LARGE SCALE GENOMIC DNA]</scope>
    <source>
        <strain evidence="4 5">CBA1112</strain>
    </source>
</reference>
<dbReference type="EMBL" id="CP031148">
    <property type="protein sequence ID" value="AXG09612.1"/>
    <property type="molecule type" value="Genomic_DNA"/>
</dbReference>
<evidence type="ECO:0000313" key="4">
    <source>
        <dbReference type="EMBL" id="AXG09612.1"/>
    </source>
</evidence>
<sequence length="205" mass="20820">MVVPMGVLQAGFELGPETLPLLLIVAGLGLSIAEAMAPGAHFAVLGVALLAAGIVGFLLGPLAGPLVLAVLVLVFGSLALAGYRRFDFYGDSGAGQTSDSASLRGRTGRVTERVTPQSGSVKLDRGGFNPNYAARSIDGTIPEGTEVLVVDPGGGNVLTVTSLEDVEDDIDAELARGRAAMEADADADADEDAETADADGEPERA</sequence>
<dbReference type="KEGG" id="haq:DU484_06860"/>
<dbReference type="GeneID" id="37286684"/>
<feature type="transmembrane region" description="Helical" evidence="2">
    <location>
        <begin position="42"/>
        <end position="60"/>
    </location>
</feature>
<evidence type="ECO:0000256" key="1">
    <source>
        <dbReference type="SAM" id="MobiDB-lite"/>
    </source>
</evidence>
<organism evidence="3 6">
    <name type="scientific">Haloplanus rubicundus</name>
    <dbReference type="NCBI Taxonomy" id="1547898"/>
    <lineage>
        <taxon>Archaea</taxon>
        <taxon>Methanobacteriati</taxon>
        <taxon>Methanobacteriota</taxon>
        <taxon>Stenosarchaea group</taxon>
        <taxon>Halobacteria</taxon>
        <taxon>Halobacteriales</taxon>
        <taxon>Haloferacaceae</taxon>
        <taxon>Haloplanus</taxon>
    </lineage>
</organism>
<feature type="region of interest" description="Disordered" evidence="1">
    <location>
        <begin position="178"/>
        <end position="205"/>
    </location>
</feature>
<dbReference type="InterPro" id="IPR012340">
    <property type="entry name" value="NA-bd_OB-fold"/>
</dbReference>
<accession>A0A345EBP0</accession>
<keyword evidence="6" id="KW-1185">Reference proteome</keyword>
<keyword evidence="2" id="KW-0812">Transmembrane</keyword>
<dbReference type="Proteomes" id="UP000252985">
    <property type="component" value="Chromosome"/>
</dbReference>
<evidence type="ECO:0000256" key="2">
    <source>
        <dbReference type="SAM" id="Phobius"/>
    </source>
</evidence>
<dbReference type="PANTHER" id="PTHR33507">
    <property type="entry name" value="INNER MEMBRANE PROTEIN YBBJ"/>
    <property type="match status" value="1"/>
</dbReference>
<dbReference type="KEGG" id="haj:DU500_07130"/>
<dbReference type="EMBL" id="CP031150">
    <property type="protein sequence ID" value="AXG06233.1"/>
    <property type="molecule type" value="Genomic_DNA"/>
</dbReference>
<proteinExistence type="predicted"/>